<gene>
    <name evidence="1" type="primary">RvY_09594</name>
    <name evidence="1" type="synonym">RvY_09594.2</name>
    <name evidence="1" type="ORF">RvY_09594-2</name>
</gene>
<sequence length="128" mass="15120">MQSFSKISKPLRLVTHRSHLTLTRIQIGIWYGETMDLLEKEAWRSVAWVMARTTNVQVWIGKALCKMQKRGLLFKTRIVQQLLLGRRVLCKESGEPRLDIINIRFQSVYFVHYILLPLFRLSDCLFVQ</sequence>
<evidence type="ECO:0000313" key="2">
    <source>
        <dbReference type="Proteomes" id="UP000186922"/>
    </source>
</evidence>
<proteinExistence type="predicted"/>
<dbReference type="Proteomes" id="UP000186922">
    <property type="component" value="Unassembled WGS sequence"/>
</dbReference>
<protein>
    <submittedName>
        <fullName evidence="1">Uncharacterized protein</fullName>
    </submittedName>
</protein>
<accession>A0A1D1VC23</accession>
<keyword evidence="2" id="KW-1185">Reference proteome</keyword>
<organism evidence="1 2">
    <name type="scientific">Ramazzottius varieornatus</name>
    <name type="common">Water bear</name>
    <name type="synonym">Tardigrade</name>
    <dbReference type="NCBI Taxonomy" id="947166"/>
    <lineage>
        <taxon>Eukaryota</taxon>
        <taxon>Metazoa</taxon>
        <taxon>Ecdysozoa</taxon>
        <taxon>Tardigrada</taxon>
        <taxon>Eutardigrada</taxon>
        <taxon>Parachela</taxon>
        <taxon>Hypsibioidea</taxon>
        <taxon>Ramazzottiidae</taxon>
        <taxon>Ramazzottius</taxon>
    </lineage>
</organism>
<name>A0A1D1VC23_RAMVA</name>
<reference evidence="1 2" key="1">
    <citation type="journal article" date="2016" name="Nat. Commun.">
        <title>Extremotolerant tardigrade genome and improved radiotolerance of human cultured cells by tardigrade-unique protein.</title>
        <authorList>
            <person name="Hashimoto T."/>
            <person name="Horikawa D.D."/>
            <person name="Saito Y."/>
            <person name="Kuwahara H."/>
            <person name="Kozuka-Hata H."/>
            <person name="Shin-I T."/>
            <person name="Minakuchi Y."/>
            <person name="Ohishi K."/>
            <person name="Motoyama A."/>
            <person name="Aizu T."/>
            <person name="Enomoto A."/>
            <person name="Kondo K."/>
            <person name="Tanaka S."/>
            <person name="Hara Y."/>
            <person name="Koshikawa S."/>
            <person name="Sagara H."/>
            <person name="Miura T."/>
            <person name="Yokobori S."/>
            <person name="Miyagawa K."/>
            <person name="Suzuki Y."/>
            <person name="Kubo T."/>
            <person name="Oyama M."/>
            <person name="Kohara Y."/>
            <person name="Fujiyama A."/>
            <person name="Arakawa K."/>
            <person name="Katayama T."/>
            <person name="Toyoda A."/>
            <person name="Kunieda T."/>
        </authorList>
    </citation>
    <scope>NUCLEOTIDE SEQUENCE [LARGE SCALE GENOMIC DNA]</scope>
    <source>
        <strain evidence="1 2">YOKOZUNA-1</strain>
    </source>
</reference>
<dbReference type="AlphaFoldDB" id="A0A1D1VC23"/>
<evidence type="ECO:0000313" key="1">
    <source>
        <dbReference type="EMBL" id="GAU98450.1"/>
    </source>
</evidence>
<dbReference type="EMBL" id="BDGG01000004">
    <property type="protein sequence ID" value="GAU98450.1"/>
    <property type="molecule type" value="Genomic_DNA"/>
</dbReference>
<comment type="caution">
    <text evidence="1">The sequence shown here is derived from an EMBL/GenBank/DDBJ whole genome shotgun (WGS) entry which is preliminary data.</text>
</comment>